<protein>
    <submittedName>
        <fullName evidence="1">Uncharacterized protein</fullName>
    </submittedName>
</protein>
<dbReference type="Proteomes" id="UP000830395">
    <property type="component" value="Chromosome 27"/>
</dbReference>
<evidence type="ECO:0000313" key="2">
    <source>
        <dbReference type="Proteomes" id="UP000830395"/>
    </source>
</evidence>
<accession>A0ACC5ZKQ3</accession>
<reference evidence="1" key="1">
    <citation type="submission" date="2020-02" db="EMBL/GenBank/DDBJ databases">
        <title>Genome sequencing of the panga catfish, Pangasius djambal.</title>
        <authorList>
            <person name="Wen M."/>
            <person name="Zahm M."/>
            <person name="Roques C."/>
            <person name="Cabau C."/>
            <person name="Klopp C."/>
            <person name="Donnadieu C."/>
            <person name="Jouanno E."/>
            <person name="Avarre J.-C."/>
            <person name="Campet M."/>
            <person name="Ha T."/>
            <person name="Dugue R."/>
            <person name="Lampietro C."/>
            <person name="Louis A."/>
            <person name="Herpin A."/>
            <person name="Echchiki A."/>
            <person name="Berthelot C."/>
            <person name="Parey E."/>
            <person name="Roest-Crollius H."/>
            <person name="Braasch I."/>
            <person name="Postlethwait J.H."/>
            <person name="Bobe J."/>
            <person name="Montfort J."/>
            <person name="Bouchez O."/>
            <person name="Begum T."/>
            <person name="Schartl M."/>
            <person name="Gustiano R."/>
            <person name="Guiguen Y."/>
        </authorList>
    </citation>
    <scope>NUCLEOTIDE SEQUENCE</scope>
    <source>
        <strain evidence="1">Pdj_M5554</strain>
    </source>
</reference>
<evidence type="ECO:0000313" key="1">
    <source>
        <dbReference type="EMBL" id="MCJ8748594.1"/>
    </source>
</evidence>
<keyword evidence="2" id="KW-1185">Reference proteome</keyword>
<organism evidence="1 2">
    <name type="scientific">Pangasius djambal</name>
    <dbReference type="NCBI Taxonomy" id="1691987"/>
    <lineage>
        <taxon>Eukaryota</taxon>
        <taxon>Metazoa</taxon>
        <taxon>Chordata</taxon>
        <taxon>Craniata</taxon>
        <taxon>Vertebrata</taxon>
        <taxon>Euteleostomi</taxon>
        <taxon>Actinopterygii</taxon>
        <taxon>Neopterygii</taxon>
        <taxon>Teleostei</taxon>
        <taxon>Ostariophysi</taxon>
        <taxon>Siluriformes</taxon>
        <taxon>Pangasiidae</taxon>
        <taxon>Pangasius</taxon>
    </lineage>
</organism>
<sequence>MLVFPVFELLLLACTAGWSRALRSHGRSVARHARAVSDNQLEVFGTTAIPNHLPEEKLSLLTSAPFLTTPEDSSRTTMVTTTVASLPKTMAPTVQNSTKLNISLTTFTSPTYPQNITTMATTDFTTTTTNNNNSTPELTTKKGPQCNCSADGSVDPDRCDPYTGGCKCLRGYSGLHCEQCYSGYFRNRAGGCQPCDCDSSGAAGPQCDR</sequence>
<dbReference type="EMBL" id="CM041001">
    <property type="protein sequence ID" value="MCJ8748594.1"/>
    <property type="molecule type" value="Genomic_DNA"/>
</dbReference>
<name>A0ACC5ZKQ3_9TELE</name>
<comment type="caution">
    <text evidence="1">The sequence shown here is derived from an EMBL/GenBank/DDBJ whole genome shotgun (WGS) entry which is preliminary data.</text>
</comment>
<gene>
    <name evidence="1" type="ORF">PDJAM_G00166530</name>
</gene>
<proteinExistence type="predicted"/>